<dbReference type="Proteomes" id="UP001607303">
    <property type="component" value="Unassembled WGS sequence"/>
</dbReference>
<name>A0ABD2CDE2_VESMC</name>
<evidence type="ECO:0000313" key="2">
    <source>
        <dbReference type="Proteomes" id="UP001607303"/>
    </source>
</evidence>
<organism evidence="1 2">
    <name type="scientific">Vespula maculifrons</name>
    <name type="common">Eastern yellow jacket</name>
    <name type="synonym">Wasp</name>
    <dbReference type="NCBI Taxonomy" id="7453"/>
    <lineage>
        <taxon>Eukaryota</taxon>
        <taxon>Metazoa</taxon>
        <taxon>Ecdysozoa</taxon>
        <taxon>Arthropoda</taxon>
        <taxon>Hexapoda</taxon>
        <taxon>Insecta</taxon>
        <taxon>Pterygota</taxon>
        <taxon>Neoptera</taxon>
        <taxon>Endopterygota</taxon>
        <taxon>Hymenoptera</taxon>
        <taxon>Apocrita</taxon>
        <taxon>Aculeata</taxon>
        <taxon>Vespoidea</taxon>
        <taxon>Vespidae</taxon>
        <taxon>Vespinae</taxon>
        <taxon>Vespula</taxon>
    </lineage>
</organism>
<accession>A0ABD2CDE2</accession>
<dbReference type="EMBL" id="JAYRBN010000056">
    <property type="protein sequence ID" value="KAL2742840.1"/>
    <property type="molecule type" value="Genomic_DNA"/>
</dbReference>
<comment type="caution">
    <text evidence="1">The sequence shown here is derived from an EMBL/GenBank/DDBJ whole genome shotgun (WGS) entry which is preliminary data.</text>
</comment>
<gene>
    <name evidence="1" type="ORF">V1477_008329</name>
</gene>
<protein>
    <submittedName>
        <fullName evidence="1">Uncharacterized protein</fullName>
    </submittedName>
</protein>
<dbReference type="AlphaFoldDB" id="A0ABD2CDE2"/>
<evidence type="ECO:0000313" key="1">
    <source>
        <dbReference type="EMBL" id="KAL2742840.1"/>
    </source>
</evidence>
<reference evidence="1 2" key="1">
    <citation type="journal article" date="2024" name="Ann. Entomol. Soc. Am.">
        <title>Genomic analyses of the southern and eastern yellowjacket wasps (Hymenoptera: Vespidae) reveal evolutionary signatures of social life.</title>
        <authorList>
            <person name="Catto M.A."/>
            <person name="Caine P.B."/>
            <person name="Orr S.E."/>
            <person name="Hunt B.G."/>
            <person name="Goodisman M.A.D."/>
        </authorList>
    </citation>
    <scope>NUCLEOTIDE SEQUENCE [LARGE SCALE GENOMIC DNA]</scope>
    <source>
        <strain evidence="1">232</strain>
        <tissue evidence="1">Head and thorax</tissue>
    </source>
</reference>
<sequence length="91" mass="10343">MLFNQVSNLSVYLIFNMCNYALHLFSIRQMFCGILFFLAFFICFCPTTYSGMITLQFLNVGLSSGFTITVDEFSDLIDLGFGFLNSTLEVD</sequence>
<proteinExistence type="predicted"/>
<keyword evidence="2" id="KW-1185">Reference proteome</keyword>